<keyword evidence="1" id="KW-1133">Transmembrane helix</keyword>
<feature type="transmembrane region" description="Helical" evidence="1">
    <location>
        <begin position="34"/>
        <end position="56"/>
    </location>
</feature>
<protein>
    <recommendedName>
        <fullName evidence="3">Holin</fullName>
    </recommendedName>
</protein>
<evidence type="ECO:0008006" key="3">
    <source>
        <dbReference type="Google" id="ProtNLM"/>
    </source>
</evidence>
<keyword evidence="1" id="KW-0812">Transmembrane</keyword>
<feature type="transmembrane region" description="Helical" evidence="1">
    <location>
        <begin position="6"/>
        <end position="22"/>
    </location>
</feature>
<reference evidence="2" key="1">
    <citation type="submission" date="2020-04" db="EMBL/GenBank/DDBJ databases">
        <authorList>
            <person name="Chiriac C."/>
            <person name="Salcher M."/>
            <person name="Ghai R."/>
            <person name="Kavagutti S V."/>
        </authorList>
    </citation>
    <scope>NUCLEOTIDE SEQUENCE</scope>
</reference>
<gene>
    <name evidence="2" type="ORF">UFOVP611_45</name>
</gene>
<accession>A0A6J5N3V7</accession>
<organism evidence="2">
    <name type="scientific">uncultured Caudovirales phage</name>
    <dbReference type="NCBI Taxonomy" id="2100421"/>
    <lineage>
        <taxon>Viruses</taxon>
        <taxon>Duplodnaviria</taxon>
        <taxon>Heunggongvirae</taxon>
        <taxon>Uroviricota</taxon>
        <taxon>Caudoviricetes</taxon>
        <taxon>Peduoviridae</taxon>
        <taxon>Maltschvirus</taxon>
        <taxon>Maltschvirus maltsch</taxon>
    </lineage>
</organism>
<name>A0A6J5N3V7_9CAUD</name>
<keyword evidence="1" id="KW-0472">Membrane</keyword>
<evidence type="ECO:0000313" key="2">
    <source>
        <dbReference type="EMBL" id="CAB4153067.1"/>
    </source>
</evidence>
<dbReference type="EMBL" id="LR796579">
    <property type="protein sequence ID" value="CAB4153067.1"/>
    <property type="molecule type" value="Genomic_DNA"/>
</dbReference>
<proteinExistence type="predicted"/>
<evidence type="ECO:0000256" key="1">
    <source>
        <dbReference type="SAM" id="Phobius"/>
    </source>
</evidence>
<sequence>MKNFEQLGDLLALGVGILGAFLKGVKNKLKLPSILLGCLVAGVLTFSIIGVIEFYYSTLPPKFVVLISFTVGWVANEITEKMDAFVNDVYDILIEWIKGKFKSKKNENDH</sequence>